<evidence type="ECO:0000256" key="6">
    <source>
        <dbReference type="ARBA" id="ARBA00022989"/>
    </source>
</evidence>
<dbReference type="GO" id="GO:0048812">
    <property type="term" value="P:neuron projection morphogenesis"/>
    <property type="evidence" value="ECO:0007669"/>
    <property type="project" value="UniProtKB-ARBA"/>
</dbReference>
<feature type="domain" description="Ig-like" evidence="12">
    <location>
        <begin position="642"/>
        <end position="735"/>
    </location>
</feature>
<evidence type="ECO:0000259" key="12">
    <source>
        <dbReference type="PROSITE" id="PS50835"/>
    </source>
</evidence>
<dbReference type="InterPro" id="IPR003598">
    <property type="entry name" value="Ig_sub2"/>
</dbReference>
<feature type="domain" description="Fibronectin type-III" evidence="13">
    <location>
        <begin position="1306"/>
        <end position="1402"/>
    </location>
</feature>
<evidence type="ECO:0000256" key="5">
    <source>
        <dbReference type="ARBA" id="ARBA00022889"/>
    </source>
</evidence>
<dbReference type="RefSeq" id="XP_002424921.1">
    <property type="nucleotide sequence ID" value="XM_002424876.1"/>
</dbReference>
<dbReference type="InterPro" id="IPR003961">
    <property type="entry name" value="FN3_dom"/>
</dbReference>
<keyword evidence="4" id="KW-0677">Repeat</keyword>
<comment type="subcellular location">
    <subcellularLocation>
        <location evidence="1">Membrane</location>
        <topology evidence="1">Single-pass membrane protein</topology>
    </subcellularLocation>
</comment>
<protein>
    <submittedName>
        <fullName evidence="14 15">Down syndrome cell adhesion molecule, putative</fullName>
    </submittedName>
</protein>
<dbReference type="VEuPathDB" id="VectorBase:PHUM163340"/>
<keyword evidence="3" id="KW-0732">Signal</keyword>
<dbReference type="CDD" id="cd00063">
    <property type="entry name" value="FN3"/>
    <property type="match status" value="5"/>
</dbReference>
<keyword evidence="5" id="KW-0130">Cell adhesion</keyword>
<feature type="domain" description="Fibronectin type-III" evidence="13">
    <location>
        <begin position="744"/>
        <end position="839"/>
    </location>
</feature>
<evidence type="ECO:0000256" key="9">
    <source>
        <dbReference type="ARBA" id="ARBA00023319"/>
    </source>
</evidence>
<feature type="compositionally biased region" description="Basic and acidic residues" evidence="10">
    <location>
        <begin position="1485"/>
        <end position="1496"/>
    </location>
</feature>
<evidence type="ECO:0000256" key="2">
    <source>
        <dbReference type="ARBA" id="ARBA00022692"/>
    </source>
</evidence>
<feature type="domain" description="Ig-like" evidence="12">
    <location>
        <begin position="263"/>
        <end position="356"/>
    </location>
</feature>
<dbReference type="FunFam" id="2.60.40.10:FF:000104">
    <property type="entry name" value="Down syndrome cell adhesion molecule b"/>
    <property type="match status" value="1"/>
</dbReference>
<keyword evidence="7 11" id="KW-0472">Membrane</keyword>
<dbReference type="InterPro" id="IPR036116">
    <property type="entry name" value="FN3_sf"/>
</dbReference>
<dbReference type="FunFam" id="2.60.40.10:FF:000032">
    <property type="entry name" value="palladin isoform X1"/>
    <property type="match status" value="2"/>
</dbReference>
<dbReference type="InterPro" id="IPR036179">
    <property type="entry name" value="Ig-like_dom_sf"/>
</dbReference>
<dbReference type="OMA" id="KVHDNGT"/>
<dbReference type="Pfam" id="PF25059">
    <property type="entry name" value="FN3_DSCAM-DSCAML_C"/>
    <property type="match status" value="1"/>
</dbReference>
<keyword evidence="8" id="KW-1015">Disulfide bond</keyword>
<dbReference type="GO" id="GO:0098609">
    <property type="term" value="P:cell-cell adhesion"/>
    <property type="evidence" value="ECO:0007669"/>
    <property type="project" value="TreeGrafter"/>
</dbReference>
<dbReference type="SUPFAM" id="SSF48726">
    <property type="entry name" value="Immunoglobulin"/>
    <property type="match status" value="8"/>
</dbReference>
<dbReference type="STRING" id="121224.E0VFM7"/>
<gene>
    <name evidence="15" type="primary">8236576</name>
    <name evidence="14" type="ORF">Phum_PHUM163340</name>
</gene>
<dbReference type="FunFam" id="2.60.40.10:FF:000028">
    <property type="entry name" value="Neuronal cell adhesion molecule"/>
    <property type="match status" value="1"/>
</dbReference>
<dbReference type="GO" id="GO:0005886">
    <property type="term" value="C:plasma membrane"/>
    <property type="evidence" value="ECO:0007669"/>
    <property type="project" value="UniProtKB-SubCell"/>
</dbReference>
<dbReference type="EMBL" id="AAZO01001909">
    <property type="status" value="NOT_ANNOTATED_CDS"/>
    <property type="molecule type" value="Genomic_DNA"/>
</dbReference>
<dbReference type="InterPro" id="IPR003599">
    <property type="entry name" value="Ig_sub"/>
</dbReference>
<dbReference type="PANTHER" id="PTHR44170:SF6">
    <property type="entry name" value="CONTACTIN"/>
    <property type="match status" value="1"/>
</dbReference>
<dbReference type="EMBL" id="AAZO01001910">
    <property type="status" value="NOT_ANNOTATED_CDS"/>
    <property type="molecule type" value="Genomic_DNA"/>
</dbReference>
<evidence type="ECO:0000256" key="4">
    <source>
        <dbReference type="ARBA" id="ARBA00022737"/>
    </source>
</evidence>
<dbReference type="KEGG" id="phu:Phum_PHUM163340"/>
<sequence length="1528" mass="173263">MVTSWLQNDNVNIYPTTNTGKYTVFKTGELYVFNVDHEDGYKSYSCRTVNKLTGKIQSSYYPAHLIVTEINENVQPRISVQRHSTKYSKIGEDVIFSCIAQGFPTPDYKWFKNEKEQFLPLIFNERINELAPGLLLISKIKLDDKGKYVCMANNSAGKDSVQINLVVTAPLSVHIQPQIQIVDVNNEAVFECVIGGFPLSQISWFHDGKLLTKSKRHKFKENFDKLYIKPVEKQDRGMYQCFVSNEWEMVQSAAEIQLGDTSPELISWFSEKTLQPGSSISLKCSATGSPPPHFSWSLDGFPVPDSSRFIVGQYITTSDNVITHLNITRTEEEDGGEYKCTAKNSVSEISHAAKINIYGKPFIRSMPKINAIAGKNFIIKCPVAGYPIESISWEQGGVYLPINRRQKVYSNGTLIIENLQKEFDGGTYTCQAKNNQRATARRNVEIHIMVPPKILLTQDITLREGMRAAITCQIIEGDLPFKFRWEKNGLLIADEKLQIRRVDEYSSLIVIDNISTDNAGNYTCFAQNVAGEESLTVSLTVKVPPKWKIEPVDTNVTSGQELILNCQGNGYPTPTTTWKKSTGEFLGEYKDFLYDSNISIYPNGSLKFSKIFKENQGHYLCELKNEVGSGLSKLIYLKVNVPVYFPQKFKQIQVIQGKEAHMQCPAIGETPIEIEWRIKGQKIQENKHSRYIINKQILTDGLVSEISIPKTYRHDTGIFTCYATNSFGRDEMKIQLIVQENPEIPKNIRINDKQSRSLQISWTQPYAGNSQITNYIIEYKKSNENWEKNSNNIIVTGSETFTTLKNLKPFTSYHVRVIAENPLGKSEPSEFIQVITQEEVPDGPPLNVKGNAESSTEIKVSWDSPPKNTWNGNLLGYYVGYKENLLYHVTTSILNSSSKYINNYNFKTVDKISEFEEEIILEKLNKYTTYSIIVQAFNSKGSGPASEPILIRTKEDVPSSSPENIICKTLSSQSIEISWDPPNSNKQNGILLGYKIFYKVVSNKRLLEEDEEEIKITKLTKTVISGLSKYSNHSFTLLAFTSAGDGIKSDKIFCKTDEDVPSSPKDIKAALSSFDNILVTWLPPLYKNGIIISYTIYMTLINNNNNNNKEEKIRKEILNPGIEIYETVRNQKKGIYKFWVTASTKIGESQRSTTVTIYPSNEIPAKIMSFNKNVITPWKEKLNLTCLNVGIPNPNLIWKFKSTQIKNTNSRIQVQNDGSLIIKDVQKMDEGNYSCSVENVYGKDEIIYNLIIEVPPERPKLSVVSSTSDSLQLEWKIITDKNKDGDDDDVNNILGYRDFQISVPVLGKNKKILIINSSSVGIKIDSWQDGGCPIRNIFLEYQRFDEITWTKISRIIQSNDSVIILTDLEPATKYNVKITAQNNAGSSTIIYNFTTLTVTGEKISSTDENELNQSDNNVPFYHDFKIIILLFISLIIFIILLTAIFIIRKKKTTTISSPHIVDNENNFEHEYSAIKIYNKSEIIKKGKGGGEQREQQDEQQPEQQDYLNDPYPFSAFKISRSPYSESSL</sequence>
<evidence type="ECO:0000256" key="8">
    <source>
        <dbReference type="ARBA" id="ARBA00023157"/>
    </source>
</evidence>
<feature type="domain" description="Fibronectin type-III" evidence="13">
    <location>
        <begin position="844"/>
        <end position="956"/>
    </location>
</feature>
<dbReference type="Proteomes" id="UP000009046">
    <property type="component" value="Unassembled WGS sequence"/>
</dbReference>
<proteinExistence type="predicted"/>
<feature type="domain" description="Ig-like" evidence="12">
    <location>
        <begin position="452"/>
        <end position="540"/>
    </location>
</feature>
<evidence type="ECO:0000256" key="3">
    <source>
        <dbReference type="ARBA" id="ARBA00022729"/>
    </source>
</evidence>
<dbReference type="PRINTS" id="PR00014">
    <property type="entry name" value="FNTYPEIII"/>
</dbReference>
<dbReference type="SMART" id="SM00408">
    <property type="entry name" value="IGc2"/>
    <property type="match status" value="8"/>
</dbReference>
<organism>
    <name type="scientific">Pediculus humanus subsp. corporis</name>
    <name type="common">Body louse</name>
    <dbReference type="NCBI Taxonomy" id="121224"/>
    <lineage>
        <taxon>Eukaryota</taxon>
        <taxon>Metazoa</taxon>
        <taxon>Ecdysozoa</taxon>
        <taxon>Arthropoda</taxon>
        <taxon>Hexapoda</taxon>
        <taxon>Insecta</taxon>
        <taxon>Pterygota</taxon>
        <taxon>Neoptera</taxon>
        <taxon>Paraneoptera</taxon>
        <taxon>Psocodea</taxon>
        <taxon>Troctomorpha</taxon>
        <taxon>Phthiraptera</taxon>
        <taxon>Anoplura</taxon>
        <taxon>Pediculidae</taxon>
        <taxon>Pediculus</taxon>
    </lineage>
</organism>
<dbReference type="GeneID" id="8236576"/>
<keyword evidence="9" id="KW-0393">Immunoglobulin domain</keyword>
<dbReference type="InterPro" id="IPR056754">
    <property type="entry name" value="DSCAM/DSCAML_C"/>
</dbReference>
<evidence type="ECO:0000313" key="16">
    <source>
        <dbReference type="Proteomes" id="UP000009046"/>
    </source>
</evidence>
<dbReference type="PANTHER" id="PTHR44170">
    <property type="entry name" value="PROTEIN SIDEKICK"/>
    <property type="match status" value="1"/>
</dbReference>
<feature type="domain" description="Fibronectin type-III" evidence="13">
    <location>
        <begin position="961"/>
        <end position="1059"/>
    </location>
</feature>
<feature type="transmembrane region" description="Helical" evidence="11">
    <location>
        <begin position="1426"/>
        <end position="1447"/>
    </location>
</feature>
<dbReference type="FunCoup" id="E0VFM7">
    <property type="interactions" value="190"/>
</dbReference>
<reference evidence="14" key="2">
    <citation type="submission" date="2007-04" db="EMBL/GenBank/DDBJ databases">
        <title>The genome of the human body louse.</title>
        <authorList>
            <consortium name="The Human Body Louse Genome Consortium"/>
            <person name="Kirkness E."/>
            <person name="Walenz B."/>
            <person name="Hass B."/>
            <person name="Bruggner R."/>
            <person name="Strausberg R."/>
        </authorList>
    </citation>
    <scope>NUCLEOTIDE SEQUENCE</scope>
    <source>
        <strain evidence="14">USDA</strain>
    </source>
</reference>
<dbReference type="InterPro" id="IPR007110">
    <property type="entry name" value="Ig-like_dom"/>
</dbReference>
<keyword evidence="2 11" id="KW-0812">Transmembrane</keyword>
<evidence type="ECO:0000256" key="1">
    <source>
        <dbReference type="ARBA" id="ARBA00004167"/>
    </source>
</evidence>
<feature type="domain" description="Ig-like" evidence="12">
    <location>
        <begin position="170"/>
        <end position="257"/>
    </location>
</feature>
<dbReference type="CDD" id="cd20956">
    <property type="entry name" value="IgI_4_Dscam"/>
    <property type="match status" value="1"/>
</dbReference>
<keyword evidence="16" id="KW-1185">Reference proteome</keyword>
<feature type="domain" description="Ig-like" evidence="12">
    <location>
        <begin position="76"/>
        <end position="164"/>
    </location>
</feature>
<dbReference type="CDD" id="cd20954">
    <property type="entry name" value="IgI_7_Dscam"/>
    <property type="match status" value="1"/>
</dbReference>
<evidence type="ECO:0000313" key="15">
    <source>
        <dbReference type="EnsemblMetazoa" id="PHUM163340-PA"/>
    </source>
</evidence>
<dbReference type="FunFam" id="2.60.40.10:FF:000093">
    <property type="entry name" value="Down syndrome cell adhesion molecule, isoform B"/>
    <property type="match status" value="1"/>
</dbReference>
<dbReference type="OrthoDB" id="5982258at2759"/>
<feature type="domain" description="Fibronectin type-III" evidence="13">
    <location>
        <begin position="1063"/>
        <end position="1163"/>
    </location>
</feature>
<reference evidence="15" key="3">
    <citation type="submission" date="2020-05" db="UniProtKB">
        <authorList>
            <consortium name="EnsemblMetazoa"/>
        </authorList>
    </citation>
    <scope>IDENTIFICATION</scope>
    <source>
        <strain evidence="15">USDA</strain>
    </source>
</reference>
<dbReference type="SMART" id="SM00409">
    <property type="entry name" value="IG"/>
    <property type="match status" value="8"/>
</dbReference>
<dbReference type="PROSITE" id="PS50835">
    <property type="entry name" value="IG_LIKE"/>
    <property type="match status" value="8"/>
</dbReference>
<dbReference type="InterPro" id="IPR013098">
    <property type="entry name" value="Ig_I-set"/>
</dbReference>
<dbReference type="SUPFAM" id="SSF49265">
    <property type="entry name" value="Fibronectin type III"/>
    <property type="match status" value="3"/>
</dbReference>
<dbReference type="FunFam" id="2.60.40.10:FF:000017">
    <property type="entry name" value="Down syndrome cell adhesion molecule b"/>
    <property type="match status" value="2"/>
</dbReference>
<dbReference type="EMBL" id="DS235122">
    <property type="protein sequence ID" value="EEB12183.1"/>
    <property type="molecule type" value="Genomic_DNA"/>
</dbReference>
<feature type="domain" description="Ig-like" evidence="12">
    <location>
        <begin position="545"/>
        <end position="632"/>
    </location>
</feature>
<dbReference type="FunFam" id="2.60.40.10:FF:000324">
    <property type="entry name" value="Down syndrome cell adhesion molecule, isoform D"/>
    <property type="match status" value="1"/>
</dbReference>
<dbReference type="CDD" id="cd20958">
    <property type="entry name" value="IgI_5_Dscam"/>
    <property type="match status" value="1"/>
</dbReference>
<dbReference type="CTD" id="8236576"/>
<feature type="region of interest" description="Disordered" evidence="10">
    <location>
        <begin position="1485"/>
        <end position="1528"/>
    </location>
</feature>
<reference evidence="14" key="1">
    <citation type="submission" date="2007-04" db="EMBL/GenBank/DDBJ databases">
        <title>Annotation of Pediculus humanus corporis strain USDA.</title>
        <authorList>
            <person name="Kirkness E."/>
            <person name="Hannick L."/>
            <person name="Hass B."/>
            <person name="Bruggner R."/>
            <person name="Lawson D."/>
            <person name="Bidwell S."/>
            <person name="Joardar V."/>
            <person name="Caler E."/>
            <person name="Walenz B."/>
            <person name="Inman J."/>
            <person name="Schobel S."/>
            <person name="Galinsky K."/>
            <person name="Amedeo P."/>
            <person name="Strausberg R."/>
        </authorList>
    </citation>
    <scope>NUCLEOTIDE SEQUENCE</scope>
    <source>
        <strain evidence="14">USDA</strain>
    </source>
</reference>
<evidence type="ECO:0000313" key="14">
    <source>
        <dbReference type="EMBL" id="EEB12183.1"/>
    </source>
</evidence>
<feature type="domain" description="Ig-like" evidence="12">
    <location>
        <begin position="361"/>
        <end position="447"/>
    </location>
</feature>
<dbReference type="PROSITE" id="PS50853">
    <property type="entry name" value="FN3"/>
    <property type="match status" value="5"/>
</dbReference>
<dbReference type="InterPro" id="IPR013783">
    <property type="entry name" value="Ig-like_fold"/>
</dbReference>
<evidence type="ECO:0000256" key="10">
    <source>
        <dbReference type="SAM" id="MobiDB-lite"/>
    </source>
</evidence>
<dbReference type="HOGENOM" id="CLU_001038_4_0_1"/>
<accession>E0VFM7</accession>
<evidence type="ECO:0000259" key="13">
    <source>
        <dbReference type="PROSITE" id="PS50853"/>
    </source>
</evidence>
<dbReference type="Pfam" id="PF00041">
    <property type="entry name" value="fn3"/>
    <property type="match status" value="3"/>
</dbReference>
<keyword evidence="6 11" id="KW-1133">Transmembrane helix</keyword>
<feature type="non-terminal residue" evidence="14">
    <location>
        <position position="1528"/>
    </location>
</feature>
<dbReference type="eggNOG" id="KOG3510">
    <property type="taxonomic scope" value="Eukaryota"/>
</dbReference>
<dbReference type="EnsemblMetazoa" id="PHUM163340-RA">
    <property type="protein sequence ID" value="PHUM163340-PA"/>
    <property type="gene ID" value="PHUM163340"/>
</dbReference>
<dbReference type="Gene3D" id="2.60.40.10">
    <property type="entry name" value="Immunoglobulins"/>
    <property type="match status" value="14"/>
</dbReference>
<name>E0VFM7_PEDHC</name>
<dbReference type="Pfam" id="PF07679">
    <property type="entry name" value="I-set"/>
    <property type="match status" value="6"/>
</dbReference>
<evidence type="ECO:0000256" key="11">
    <source>
        <dbReference type="SAM" id="Phobius"/>
    </source>
</evidence>
<feature type="domain" description="Ig-like" evidence="12">
    <location>
        <begin position="1164"/>
        <end position="1253"/>
    </location>
</feature>
<evidence type="ECO:0000256" key="7">
    <source>
        <dbReference type="ARBA" id="ARBA00023136"/>
    </source>
</evidence>
<dbReference type="Pfam" id="PF13927">
    <property type="entry name" value="Ig_3"/>
    <property type="match status" value="2"/>
</dbReference>
<dbReference type="SMART" id="SM00060">
    <property type="entry name" value="FN3"/>
    <property type="match status" value="5"/>
</dbReference>